<keyword evidence="3" id="KW-1185">Reference proteome</keyword>
<evidence type="ECO:0000313" key="3">
    <source>
        <dbReference type="Proteomes" id="UP000604046"/>
    </source>
</evidence>
<name>A0A812N9E6_9DINO</name>
<dbReference type="InterPro" id="IPR029044">
    <property type="entry name" value="Nucleotide-diphossugar_trans"/>
</dbReference>
<accession>A0A812N9E6</accession>
<proteinExistence type="predicted"/>
<comment type="caution">
    <text evidence="2">The sequence shown here is derived from an EMBL/GenBank/DDBJ whole genome shotgun (WGS) entry which is preliminary data.</text>
</comment>
<dbReference type="AlphaFoldDB" id="A0A812N9E6"/>
<dbReference type="EMBL" id="CAJNDS010001868">
    <property type="protein sequence ID" value="CAE7285903.1"/>
    <property type="molecule type" value="Genomic_DNA"/>
</dbReference>
<gene>
    <name evidence="2" type="ORF">SNAT2548_LOCUS15130</name>
</gene>
<sequence length="626" mass="70179">MKLGQLLAPVLLEASANTEVQRLIDAPSSVPLRCRLRKEWDFDRCCHAFWPQTLKQKAPGLRGMNHMALPASPDSLCFRLQTPEGLSYAQKHCCDDGKGAWDHGRVLQAAVRLAVCLLQCSCHGEASFNCGCEKSYLQEVEHIAGDLKVSTRNRFWHIAKRWGAGNRSAHWSNRSEHAVAGAMALDCVEENQRGGLRILEHLLLSFAGASAMQSTMALDILKYALDQHQLSSKKQSRRLKRVARRKLHPSRLVAPPDGEPVHIAMITSIGEPVNGRRSLATIRSALFHAKEKPLHFHFFVDQAGREDTESVLRDWLEPELHKKIAQITWWGPTEFDRISKVLHARVPEKCLEGVGSWKGEYGSPGWMRLFPQEIFSEEPEHLIWTDAGDFLFFADPAKLLDEHLQKVGRSRAVATYPSESVFPVQVFALKKMRQAQWSSVAEALVRRLWPLDPTHLCYRGEGTSMEEMSKQHADLFAPILGRWAHEPVLPNFVSTLVDVTRKGGYVLTPSVWDDREHPGLVDPTQAFIFCPSVAELFTHFFATWLHPPTFSLEIAQLWVHSAKAAAEQAAMLRLYPCGAPVLGMHLIRLVGHGVYTTCCPGEAFPATRDTESTNCVTVNGPWQIAG</sequence>
<dbReference type="OrthoDB" id="415222at2759"/>
<dbReference type="Proteomes" id="UP000604046">
    <property type="component" value="Unassembled WGS sequence"/>
</dbReference>
<dbReference type="Gene3D" id="3.90.550.10">
    <property type="entry name" value="Spore Coat Polysaccharide Biosynthesis Protein SpsA, Chain A"/>
    <property type="match status" value="1"/>
</dbReference>
<evidence type="ECO:0000313" key="2">
    <source>
        <dbReference type="EMBL" id="CAE7285903.1"/>
    </source>
</evidence>
<evidence type="ECO:0000256" key="1">
    <source>
        <dbReference type="SAM" id="MobiDB-lite"/>
    </source>
</evidence>
<reference evidence="2" key="1">
    <citation type="submission" date="2021-02" db="EMBL/GenBank/DDBJ databases">
        <authorList>
            <person name="Dougan E. K."/>
            <person name="Rhodes N."/>
            <person name="Thang M."/>
            <person name="Chan C."/>
        </authorList>
    </citation>
    <scope>NUCLEOTIDE SEQUENCE</scope>
</reference>
<protein>
    <submittedName>
        <fullName evidence="2">Uncharacterized protein</fullName>
    </submittedName>
</protein>
<organism evidence="2 3">
    <name type="scientific">Symbiodinium natans</name>
    <dbReference type="NCBI Taxonomy" id="878477"/>
    <lineage>
        <taxon>Eukaryota</taxon>
        <taxon>Sar</taxon>
        <taxon>Alveolata</taxon>
        <taxon>Dinophyceae</taxon>
        <taxon>Suessiales</taxon>
        <taxon>Symbiodiniaceae</taxon>
        <taxon>Symbiodinium</taxon>
    </lineage>
</organism>
<feature type="compositionally biased region" description="Basic residues" evidence="1">
    <location>
        <begin position="235"/>
        <end position="249"/>
    </location>
</feature>
<feature type="region of interest" description="Disordered" evidence="1">
    <location>
        <begin position="235"/>
        <end position="255"/>
    </location>
</feature>